<reference evidence="3" key="2">
    <citation type="submission" date="2015-01" db="EMBL/GenBank/DDBJ databases">
        <title>Evolutionary Origins and Diversification of the Mycorrhizal Mutualists.</title>
        <authorList>
            <consortium name="DOE Joint Genome Institute"/>
            <consortium name="Mycorrhizal Genomics Consortium"/>
            <person name="Kohler A."/>
            <person name="Kuo A."/>
            <person name="Nagy L.G."/>
            <person name="Floudas D."/>
            <person name="Copeland A."/>
            <person name="Barry K.W."/>
            <person name="Cichocki N."/>
            <person name="Veneault-Fourrey C."/>
            <person name="LaButti K."/>
            <person name="Lindquist E.A."/>
            <person name="Lipzen A."/>
            <person name="Lundell T."/>
            <person name="Morin E."/>
            <person name="Murat C."/>
            <person name="Riley R."/>
            <person name="Ohm R."/>
            <person name="Sun H."/>
            <person name="Tunlid A."/>
            <person name="Henrissat B."/>
            <person name="Grigoriev I.V."/>
            <person name="Hibbett D.S."/>
            <person name="Martin F."/>
        </authorList>
    </citation>
    <scope>NUCLEOTIDE SEQUENCE [LARGE SCALE GENOMIC DNA]</scope>
    <source>
        <strain evidence="3">Foug A</strain>
    </source>
</reference>
<evidence type="ECO:0000313" key="2">
    <source>
        <dbReference type="EMBL" id="KIM69949.1"/>
    </source>
</evidence>
<gene>
    <name evidence="2" type="ORF">SCLCIDRAFT_1207203</name>
</gene>
<name>A0A0C3EP39_9AGAM</name>
<dbReference type="HOGENOM" id="CLU_2980396_0_0_1"/>
<evidence type="ECO:0000256" key="1">
    <source>
        <dbReference type="SAM" id="MobiDB-lite"/>
    </source>
</evidence>
<dbReference type="Proteomes" id="UP000053989">
    <property type="component" value="Unassembled WGS sequence"/>
</dbReference>
<proteinExistence type="predicted"/>
<feature type="region of interest" description="Disordered" evidence="1">
    <location>
        <begin position="1"/>
        <end position="31"/>
    </location>
</feature>
<protein>
    <submittedName>
        <fullName evidence="2">Uncharacterized protein</fullName>
    </submittedName>
</protein>
<dbReference type="AlphaFoldDB" id="A0A0C3EP39"/>
<keyword evidence="3" id="KW-1185">Reference proteome</keyword>
<dbReference type="EMBL" id="KN822005">
    <property type="protein sequence ID" value="KIM69949.1"/>
    <property type="molecule type" value="Genomic_DNA"/>
</dbReference>
<evidence type="ECO:0000313" key="3">
    <source>
        <dbReference type="Proteomes" id="UP000053989"/>
    </source>
</evidence>
<feature type="compositionally biased region" description="Polar residues" evidence="1">
    <location>
        <begin position="1"/>
        <end position="11"/>
    </location>
</feature>
<reference evidence="2 3" key="1">
    <citation type="submission" date="2014-04" db="EMBL/GenBank/DDBJ databases">
        <authorList>
            <consortium name="DOE Joint Genome Institute"/>
            <person name="Kuo A."/>
            <person name="Kohler A."/>
            <person name="Nagy L.G."/>
            <person name="Floudas D."/>
            <person name="Copeland A."/>
            <person name="Barry K.W."/>
            <person name="Cichocki N."/>
            <person name="Veneault-Fourrey C."/>
            <person name="LaButti K."/>
            <person name="Lindquist E.A."/>
            <person name="Lipzen A."/>
            <person name="Lundell T."/>
            <person name="Morin E."/>
            <person name="Murat C."/>
            <person name="Sun H."/>
            <person name="Tunlid A."/>
            <person name="Henrissat B."/>
            <person name="Grigoriev I.V."/>
            <person name="Hibbett D.S."/>
            <person name="Martin F."/>
            <person name="Nordberg H.P."/>
            <person name="Cantor M.N."/>
            <person name="Hua S.X."/>
        </authorList>
    </citation>
    <scope>NUCLEOTIDE SEQUENCE [LARGE SCALE GENOMIC DNA]</scope>
    <source>
        <strain evidence="2 3">Foug A</strain>
    </source>
</reference>
<organism evidence="2 3">
    <name type="scientific">Scleroderma citrinum Foug A</name>
    <dbReference type="NCBI Taxonomy" id="1036808"/>
    <lineage>
        <taxon>Eukaryota</taxon>
        <taxon>Fungi</taxon>
        <taxon>Dikarya</taxon>
        <taxon>Basidiomycota</taxon>
        <taxon>Agaricomycotina</taxon>
        <taxon>Agaricomycetes</taxon>
        <taxon>Agaricomycetidae</taxon>
        <taxon>Boletales</taxon>
        <taxon>Sclerodermatineae</taxon>
        <taxon>Sclerodermataceae</taxon>
        <taxon>Scleroderma</taxon>
    </lineage>
</organism>
<feature type="compositionally biased region" description="Basic and acidic residues" evidence="1">
    <location>
        <begin position="21"/>
        <end position="31"/>
    </location>
</feature>
<dbReference type="InParanoid" id="A0A0C3EP39"/>
<accession>A0A0C3EP39</accession>
<sequence>MVKWSHSSSEQRGGAVANNDSHGRSDDRHEHLPYHRSRCVMLTNRALPGIPCPDEAPY</sequence>